<dbReference type="PROSITE" id="PS51462">
    <property type="entry name" value="NUDIX"/>
    <property type="match status" value="1"/>
</dbReference>
<dbReference type="EMBL" id="KI894027">
    <property type="protein sequence ID" value="OBR88567.1"/>
    <property type="molecule type" value="Genomic_DNA"/>
</dbReference>
<dbReference type="FunFam" id="3.90.79.10:FF:000019">
    <property type="entry name" value="Thiamin pyrophosphokinase, putative"/>
    <property type="match status" value="1"/>
</dbReference>
<dbReference type="CDD" id="cd03676">
    <property type="entry name" value="NUDIX_Tnr3_like"/>
    <property type="match status" value="1"/>
</dbReference>
<protein>
    <recommendedName>
        <fullName evidence="1">Nudix hydrolase domain-containing protein</fullName>
    </recommendedName>
</protein>
<name>A0A1A6AER4_9TREE</name>
<dbReference type="Gene3D" id="3.90.79.10">
    <property type="entry name" value="Nucleoside Triphosphate Pyrophosphohydrolase"/>
    <property type="match status" value="1"/>
</dbReference>
<evidence type="ECO:0000259" key="1">
    <source>
        <dbReference type="PROSITE" id="PS51462"/>
    </source>
</evidence>
<dbReference type="PANTHER" id="PTHR13622">
    <property type="entry name" value="THIAMIN PYROPHOSPHOKINASE"/>
    <property type="match status" value="1"/>
</dbReference>
<gene>
    <name evidence="2" type="ORF">I303_00384</name>
</gene>
<proteinExistence type="predicted"/>
<dbReference type="InterPro" id="IPR015797">
    <property type="entry name" value="NUDIX_hydrolase-like_dom_sf"/>
</dbReference>
<dbReference type="AlphaFoldDB" id="A0A1A6AER4"/>
<accession>A0A1A6AER4</accession>
<dbReference type="OrthoDB" id="10261522at2759"/>
<organism evidence="2">
    <name type="scientific">Kwoniella dejecticola CBS 10117</name>
    <dbReference type="NCBI Taxonomy" id="1296121"/>
    <lineage>
        <taxon>Eukaryota</taxon>
        <taxon>Fungi</taxon>
        <taxon>Dikarya</taxon>
        <taxon>Basidiomycota</taxon>
        <taxon>Agaricomycotina</taxon>
        <taxon>Tremellomycetes</taxon>
        <taxon>Tremellales</taxon>
        <taxon>Cryptococcaceae</taxon>
        <taxon>Kwoniella</taxon>
    </lineage>
</organism>
<dbReference type="GO" id="GO:0044715">
    <property type="term" value="F:8-oxo-dGDP phosphatase activity"/>
    <property type="evidence" value="ECO:0007669"/>
    <property type="project" value="UniProtKB-ARBA"/>
</dbReference>
<sequence length="368" mass="40775">MIRSLLPVVEIADNFPSYNLPPSPPPAPYVPFHLTLDDYKANFNPLGLLRQDVLREMKGSSDEYRSANKGGHGIWEFLEDIGKPDETGDFQHEIVCVYFTEAIVQQGKDGLSRVMAEVVKGWKDQGKFPGPLAGWRNELYSIYAASYSSGLNQGPPTSPIMLGAGTFDNVAFHLERAACALFGLATFGVHMTAYEGEGSEMKVWVPRRSKTKATWPGRLDNTVAGGTTAGSTPFETIVKECDEEAHLPEDFVTKRLKNTGVCTYFYITDEGFLQPAEVEYIYDLPLPPSGSAEYIKPRPHDDEVESFALLSIDALIEALHSGDMKPNCGLVFVDFLIRHGFITPENEPSFLEIVWRMKRTLGVAMPGI</sequence>
<dbReference type="SUPFAM" id="SSF55811">
    <property type="entry name" value="Nudix"/>
    <property type="match status" value="1"/>
</dbReference>
<dbReference type="Pfam" id="PF00293">
    <property type="entry name" value="NUDIX"/>
    <property type="match status" value="1"/>
</dbReference>
<feature type="domain" description="Nudix hydrolase" evidence="1">
    <location>
        <begin position="174"/>
        <end position="332"/>
    </location>
</feature>
<reference evidence="2" key="1">
    <citation type="submission" date="2013-07" db="EMBL/GenBank/DDBJ databases">
        <title>The Genome Sequence of Cryptococcus dejecticola CBS10117.</title>
        <authorList>
            <consortium name="The Broad Institute Genome Sequencing Platform"/>
            <person name="Cuomo C."/>
            <person name="Litvintseva A."/>
            <person name="Chen Y."/>
            <person name="Heitman J."/>
            <person name="Sun S."/>
            <person name="Springer D."/>
            <person name="Dromer F."/>
            <person name="Young S.K."/>
            <person name="Zeng Q."/>
            <person name="Gargeya S."/>
            <person name="Fitzgerald M."/>
            <person name="Abouelleil A."/>
            <person name="Alvarado L."/>
            <person name="Berlin A.M."/>
            <person name="Chapman S.B."/>
            <person name="Dewar J."/>
            <person name="Goldberg J."/>
            <person name="Griggs A."/>
            <person name="Gujja S."/>
            <person name="Hansen M."/>
            <person name="Howarth C."/>
            <person name="Imamovic A."/>
            <person name="Larimer J."/>
            <person name="McCowan C."/>
            <person name="Murphy C."/>
            <person name="Pearson M."/>
            <person name="Priest M."/>
            <person name="Roberts A."/>
            <person name="Saif S."/>
            <person name="Shea T."/>
            <person name="Sykes S."/>
            <person name="Wortman J."/>
            <person name="Nusbaum C."/>
            <person name="Birren B."/>
        </authorList>
    </citation>
    <scope>NUCLEOTIDE SEQUENCE [LARGE SCALE GENOMIC DNA]</scope>
    <source>
        <strain evidence="2">CBS 10117</strain>
    </source>
</reference>
<dbReference type="VEuPathDB" id="FungiDB:I303_00384"/>
<dbReference type="PANTHER" id="PTHR13622:SF8">
    <property type="entry name" value="THIAMIN PYROPHOSPHOKINASE 1"/>
    <property type="match status" value="1"/>
</dbReference>
<evidence type="ECO:0000313" key="2">
    <source>
        <dbReference type="EMBL" id="OBR88567.1"/>
    </source>
</evidence>
<dbReference type="InterPro" id="IPR000086">
    <property type="entry name" value="NUDIX_hydrolase_dom"/>
</dbReference>
<dbReference type="STRING" id="1296121.A0A1A6AER4"/>